<keyword evidence="3" id="KW-1185">Reference proteome</keyword>
<feature type="domain" description="SseB protein N-terminal" evidence="1">
    <location>
        <begin position="660"/>
        <end position="729"/>
    </location>
</feature>
<sequence>MQFDIAIDGNKAFRIEPGTDATTAQFETVLGAEVWRVTEEGAAPTELDPLQGHVSAERLVLLREMPPLPGAWPQYPSLPPGDTMPRTNTSILGQVEEALVAHAPDGWQQVELRCHALGRRMEVEATVTIDGATHVWAPPVMVSQWLHRLRMRDFRNSLGTWFTAGLTFVAGGETTRRFLIEGQPEWALETSGDQHAADELRLLPRRPEAVPDWMWHATGKIQQRGRARAWNPLPEEARLELVRAFDVIENGRGTWYRPMVGAREHDFLLRYLESAPVVLSSRGSATDLFTGGDEKVVPLGYHTDGRRVWPASVAYHLRTHEIPPSMALVDHIRQQRYEVPAVPEIAKARAAALAMGRPFSEKQVEAAFHKALEPLRLVITRVQTSPRFYSLEGHRDQAWCLVRDADWYEVYRADGELKEKHERFADVRNAVTYLIGQLIENQDALRFELDEELPAWQSPYQVTSELDPSLDTMTGVRLTKVEDLFVHRYGAPDGNLAYESEIQSDREHHLYRLKGPWTLITAVTADGARAYVLPKPFVEYPDYIDDFTLHPGLPPATESLREQARRQVPDAWLWCADPEVNPNYIEGIPDATLFGAYAAGADGELTGETYLNPNYRPGPQRRGFPEPLADLDVVLGYVAAGWAPQERLLTATLEANLIAETDGQGNLRMGVTQDGRSFIAVWSAPGHLPQEAASPMETTGRELAPVLAGGVLLINPGGQLGVELPGDDLIAALNA</sequence>
<evidence type="ECO:0000259" key="1">
    <source>
        <dbReference type="Pfam" id="PF07179"/>
    </source>
</evidence>
<dbReference type="EMBL" id="JAXAVU010000007">
    <property type="protein sequence ID" value="MDX8143151.1"/>
    <property type="molecule type" value="Genomic_DNA"/>
</dbReference>
<accession>A0ABU4UUM4</accession>
<reference evidence="2 3" key="2">
    <citation type="submission" date="2023-11" db="EMBL/GenBank/DDBJ databases">
        <authorList>
            <person name="Lara A.C."/>
            <person name="Chronakova A."/>
        </authorList>
    </citation>
    <scope>NUCLEOTIDE SEQUENCE [LARGE SCALE GENOMIC DNA]</scope>
    <source>
        <strain evidence="2 3">BCCO 10_0061</strain>
    </source>
</reference>
<proteinExistence type="predicted"/>
<protein>
    <submittedName>
        <fullName evidence="2">SseB family protein</fullName>
    </submittedName>
</protein>
<dbReference type="SUPFAM" id="SSF160424">
    <property type="entry name" value="BH3703-like"/>
    <property type="match status" value="1"/>
</dbReference>
<name>A0ABU4UUM4_9PSEU</name>
<evidence type="ECO:0000313" key="3">
    <source>
        <dbReference type="Proteomes" id="UP001285352"/>
    </source>
</evidence>
<reference evidence="2 3" key="1">
    <citation type="submission" date="2023-11" db="EMBL/GenBank/DDBJ databases">
        <title>Lentzea sokolovensis, sp. nov., Lentzea kristufkii, sp. nov., and Lentzea miocenensis, sp. nov., rare actinobacteria from Sokolov Coal Basin, Miocene lacustrine sediment, Czech Republic.</title>
        <authorList>
            <person name="Lara A."/>
            <person name="Kotroba L."/>
            <person name="Nouioui I."/>
            <person name="Neumann-Schaal M."/>
            <person name="Mast Y."/>
            <person name="Chronakova A."/>
        </authorList>
    </citation>
    <scope>NUCLEOTIDE SEQUENCE [LARGE SCALE GENOMIC DNA]</scope>
    <source>
        <strain evidence="2 3">BCCO 10_0061</strain>
    </source>
</reference>
<dbReference type="RefSeq" id="WP_319975436.1">
    <property type="nucleotide sequence ID" value="NZ_JAXAVU010000007.1"/>
</dbReference>
<organism evidence="2 3">
    <name type="scientific">Lentzea sokolovensis</name>
    <dbReference type="NCBI Taxonomy" id="3095429"/>
    <lineage>
        <taxon>Bacteria</taxon>
        <taxon>Bacillati</taxon>
        <taxon>Actinomycetota</taxon>
        <taxon>Actinomycetes</taxon>
        <taxon>Pseudonocardiales</taxon>
        <taxon>Pseudonocardiaceae</taxon>
        <taxon>Lentzea</taxon>
    </lineage>
</organism>
<evidence type="ECO:0000313" key="2">
    <source>
        <dbReference type="EMBL" id="MDX8143151.1"/>
    </source>
</evidence>
<dbReference type="Proteomes" id="UP001285352">
    <property type="component" value="Unassembled WGS sequence"/>
</dbReference>
<dbReference type="InterPro" id="IPR009839">
    <property type="entry name" value="SseB_N"/>
</dbReference>
<dbReference type="InterPro" id="IPR036170">
    <property type="entry name" value="YezG-like_sf"/>
</dbReference>
<comment type="caution">
    <text evidence="2">The sequence shown here is derived from an EMBL/GenBank/DDBJ whole genome shotgun (WGS) entry which is preliminary data.</text>
</comment>
<dbReference type="Pfam" id="PF07179">
    <property type="entry name" value="SseB"/>
    <property type="match status" value="1"/>
</dbReference>
<gene>
    <name evidence="2" type="ORF">SK854_13570</name>
</gene>